<comment type="caution">
    <text evidence="1">The sequence shown here is derived from an EMBL/GenBank/DDBJ whole genome shotgun (WGS) entry which is preliminary data.</text>
</comment>
<name>A0AC60P192_IXOPE</name>
<reference evidence="1 2" key="1">
    <citation type="journal article" date="2020" name="Cell">
        <title>Large-Scale Comparative Analyses of Tick Genomes Elucidate Their Genetic Diversity and Vector Capacities.</title>
        <authorList>
            <consortium name="Tick Genome and Microbiome Consortium (TIGMIC)"/>
            <person name="Jia N."/>
            <person name="Wang J."/>
            <person name="Shi W."/>
            <person name="Du L."/>
            <person name="Sun Y."/>
            <person name="Zhan W."/>
            <person name="Jiang J.F."/>
            <person name="Wang Q."/>
            <person name="Zhang B."/>
            <person name="Ji P."/>
            <person name="Bell-Sakyi L."/>
            <person name="Cui X.M."/>
            <person name="Yuan T.T."/>
            <person name="Jiang B.G."/>
            <person name="Yang W.F."/>
            <person name="Lam T.T."/>
            <person name="Chang Q.C."/>
            <person name="Ding S.J."/>
            <person name="Wang X.J."/>
            <person name="Zhu J.G."/>
            <person name="Ruan X.D."/>
            <person name="Zhao L."/>
            <person name="Wei J.T."/>
            <person name="Ye R.Z."/>
            <person name="Que T.C."/>
            <person name="Du C.H."/>
            <person name="Zhou Y.H."/>
            <person name="Cheng J.X."/>
            <person name="Dai P.F."/>
            <person name="Guo W.B."/>
            <person name="Han X.H."/>
            <person name="Huang E.J."/>
            <person name="Li L.F."/>
            <person name="Wei W."/>
            <person name="Gao Y.C."/>
            <person name="Liu J.Z."/>
            <person name="Shao H.Z."/>
            <person name="Wang X."/>
            <person name="Wang C.C."/>
            <person name="Yang T.C."/>
            <person name="Huo Q.B."/>
            <person name="Li W."/>
            <person name="Chen H.Y."/>
            <person name="Chen S.E."/>
            <person name="Zhou L.G."/>
            <person name="Ni X.B."/>
            <person name="Tian J.H."/>
            <person name="Sheng Y."/>
            <person name="Liu T."/>
            <person name="Pan Y.S."/>
            <person name="Xia L.Y."/>
            <person name="Li J."/>
            <person name="Zhao F."/>
            <person name="Cao W.C."/>
        </authorList>
    </citation>
    <scope>NUCLEOTIDE SEQUENCE [LARGE SCALE GENOMIC DNA]</scope>
    <source>
        <strain evidence="1">Iper-2018</strain>
    </source>
</reference>
<dbReference type="Proteomes" id="UP000805193">
    <property type="component" value="Unassembled WGS sequence"/>
</dbReference>
<organism evidence="1 2">
    <name type="scientific">Ixodes persulcatus</name>
    <name type="common">Taiga tick</name>
    <dbReference type="NCBI Taxonomy" id="34615"/>
    <lineage>
        <taxon>Eukaryota</taxon>
        <taxon>Metazoa</taxon>
        <taxon>Ecdysozoa</taxon>
        <taxon>Arthropoda</taxon>
        <taxon>Chelicerata</taxon>
        <taxon>Arachnida</taxon>
        <taxon>Acari</taxon>
        <taxon>Parasitiformes</taxon>
        <taxon>Ixodida</taxon>
        <taxon>Ixodoidea</taxon>
        <taxon>Ixodidae</taxon>
        <taxon>Ixodinae</taxon>
        <taxon>Ixodes</taxon>
    </lineage>
</organism>
<gene>
    <name evidence="1" type="ORF">HPB47_009662</name>
</gene>
<keyword evidence="2" id="KW-1185">Reference proteome</keyword>
<evidence type="ECO:0000313" key="2">
    <source>
        <dbReference type="Proteomes" id="UP000805193"/>
    </source>
</evidence>
<proteinExistence type="predicted"/>
<accession>A0AC60P192</accession>
<dbReference type="EMBL" id="JABSTQ010011283">
    <property type="protein sequence ID" value="KAG0413188.1"/>
    <property type="molecule type" value="Genomic_DNA"/>
</dbReference>
<protein>
    <submittedName>
        <fullName evidence="1">Uncharacterized protein</fullName>
    </submittedName>
</protein>
<evidence type="ECO:0000313" key="1">
    <source>
        <dbReference type="EMBL" id="KAG0413188.1"/>
    </source>
</evidence>
<sequence length="141" mass="15106">MNRRLLVVTVVATIVQRVCSFRDITDSVFGSANTGVLAAFGDFNSDKLTDLFLISGDMHNLDIRIATGAKPTFQKSDVKCTVPGIITSVMPGDFDGDSIMDILVTAKADPSSKDLKIHIFLGQLSLGIDCGNGPRWSGPVF</sequence>